<reference evidence="1" key="1">
    <citation type="submission" date="2021-02" db="EMBL/GenBank/DDBJ databases">
        <authorList>
            <consortium name="DOE Joint Genome Institute"/>
            <person name="Ahrendt S."/>
            <person name="Looney B.P."/>
            <person name="Miyauchi S."/>
            <person name="Morin E."/>
            <person name="Drula E."/>
            <person name="Courty P.E."/>
            <person name="Chicoki N."/>
            <person name="Fauchery L."/>
            <person name="Kohler A."/>
            <person name="Kuo A."/>
            <person name="Labutti K."/>
            <person name="Pangilinan J."/>
            <person name="Lipzen A."/>
            <person name="Riley R."/>
            <person name="Andreopoulos W."/>
            <person name="He G."/>
            <person name="Johnson J."/>
            <person name="Barry K.W."/>
            <person name="Grigoriev I.V."/>
            <person name="Nagy L."/>
            <person name="Hibbett D."/>
            <person name="Henrissat B."/>
            <person name="Matheny P.B."/>
            <person name="Labbe J."/>
            <person name="Martin F."/>
        </authorList>
    </citation>
    <scope>NUCLEOTIDE SEQUENCE</scope>
    <source>
        <strain evidence="1">FP105234-sp</strain>
    </source>
</reference>
<proteinExistence type="predicted"/>
<accession>A0ACB8R2D3</accession>
<protein>
    <submittedName>
        <fullName evidence="1">Uncharacterized protein</fullName>
    </submittedName>
</protein>
<dbReference type="EMBL" id="MU276544">
    <property type="protein sequence ID" value="KAI0038274.1"/>
    <property type="molecule type" value="Genomic_DNA"/>
</dbReference>
<keyword evidence="2" id="KW-1185">Reference proteome</keyword>
<comment type="caution">
    <text evidence="1">The sequence shown here is derived from an EMBL/GenBank/DDBJ whole genome shotgun (WGS) entry which is preliminary data.</text>
</comment>
<gene>
    <name evidence="1" type="ORF">FA95DRAFT_1613509</name>
</gene>
<evidence type="ECO:0000313" key="2">
    <source>
        <dbReference type="Proteomes" id="UP000814033"/>
    </source>
</evidence>
<sequence length="322" mass="35795">MTYVEQTYVAQVVDQYEKRFGDVDEEEDVLPAPTLVHVPPAPLTPSRRKVNHGTSNSEKKPAQKKELDSDLWRVVVCHAKGFCLEAEFNRLFGGPSPSSHALASCLTAKRPLPCSSCLQQLPDNHPHRPPFRLLHPPPDFYDDDDNVLDTPPPSPPPSDREDANADDDGSLAKKRAGLTAKQKTAASNDLDAFCMRVWATYSGSKYRHLPHTSLIPDKTFCALLDNFHLIRDREMLANICTEWPSADEHLGELFNVIKASNSIFDEERQEANAVKAQKAKATREKNAQSASGGTCSTRLTRASDCYVLTFGSRIIASCHRKQ</sequence>
<organism evidence="1 2">
    <name type="scientific">Auriscalpium vulgare</name>
    <dbReference type="NCBI Taxonomy" id="40419"/>
    <lineage>
        <taxon>Eukaryota</taxon>
        <taxon>Fungi</taxon>
        <taxon>Dikarya</taxon>
        <taxon>Basidiomycota</taxon>
        <taxon>Agaricomycotina</taxon>
        <taxon>Agaricomycetes</taxon>
        <taxon>Russulales</taxon>
        <taxon>Auriscalpiaceae</taxon>
        <taxon>Auriscalpium</taxon>
    </lineage>
</organism>
<name>A0ACB8R2D3_9AGAM</name>
<dbReference type="Proteomes" id="UP000814033">
    <property type="component" value="Unassembled WGS sequence"/>
</dbReference>
<evidence type="ECO:0000313" key="1">
    <source>
        <dbReference type="EMBL" id="KAI0038274.1"/>
    </source>
</evidence>
<reference evidence="1" key="2">
    <citation type="journal article" date="2022" name="New Phytol.">
        <title>Evolutionary transition to the ectomycorrhizal habit in the genomes of a hyperdiverse lineage of mushroom-forming fungi.</title>
        <authorList>
            <person name="Looney B."/>
            <person name="Miyauchi S."/>
            <person name="Morin E."/>
            <person name="Drula E."/>
            <person name="Courty P.E."/>
            <person name="Kohler A."/>
            <person name="Kuo A."/>
            <person name="LaButti K."/>
            <person name="Pangilinan J."/>
            <person name="Lipzen A."/>
            <person name="Riley R."/>
            <person name="Andreopoulos W."/>
            <person name="He G."/>
            <person name="Johnson J."/>
            <person name="Nolan M."/>
            <person name="Tritt A."/>
            <person name="Barry K.W."/>
            <person name="Grigoriev I.V."/>
            <person name="Nagy L.G."/>
            <person name="Hibbett D."/>
            <person name="Henrissat B."/>
            <person name="Matheny P.B."/>
            <person name="Labbe J."/>
            <person name="Martin F.M."/>
        </authorList>
    </citation>
    <scope>NUCLEOTIDE SEQUENCE</scope>
    <source>
        <strain evidence="1">FP105234-sp</strain>
    </source>
</reference>